<keyword evidence="5 9" id="KW-0808">Transferase</keyword>
<dbReference type="PANTHER" id="PTHR11907">
    <property type="entry name" value="AMIDOPHOSPHORIBOSYLTRANSFERASE"/>
    <property type="match status" value="1"/>
</dbReference>
<keyword evidence="12" id="KW-0411">Iron-sulfur</keyword>
<dbReference type="PROSITE" id="PS51278">
    <property type="entry name" value="GATASE_TYPE_2"/>
    <property type="match status" value="1"/>
</dbReference>
<name>A0A1F4XFA2_9BACT</name>
<dbReference type="GO" id="GO:0006189">
    <property type="term" value="P:'de novo' IMP biosynthetic process"/>
    <property type="evidence" value="ECO:0007669"/>
    <property type="project" value="UniProtKB-UniPathway"/>
</dbReference>
<evidence type="ECO:0000256" key="12">
    <source>
        <dbReference type="PIRSR" id="PIRSR000485-3"/>
    </source>
</evidence>
<evidence type="ECO:0000256" key="3">
    <source>
        <dbReference type="ARBA" id="ARBA00011941"/>
    </source>
</evidence>
<reference evidence="14 15" key="1">
    <citation type="journal article" date="2016" name="Nat. Commun.">
        <title>Thousands of microbial genomes shed light on interconnected biogeochemical processes in an aquifer system.</title>
        <authorList>
            <person name="Anantharaman K."/>
            <person name="Brown C.T."/>
            <person name="Hug L.A."/>
            <person name="Sharon I."/>
            <person name="Castelle C.J."/>
            <person name="Probst A.J."/>
            <person name="Thomas B.C."/>
            <person name="Singh A."/>
            <person name="Wilkins M.J."/>
            <person name="Karaoz U."/>
            <person name="Brodie E.L."/>
            <person name="Williams K.H."/>
            <person name="Hubbard S.S."/>
            <person name="Banfield J.F."/>
        </authorList>
    </citation>
    <scope>NUCLEOTIDE SEQUENCE [LARGE SCALE GENOMIC DNA]</scope>
</reference>
<comment type="pathway">
    <text evidence="1 9">Purine metabolism; IMP biosynthesis via de novo pathway; N(1)-(5-phospho-D-ribosyl)glycinamide from 5-phospho-alpha-D-ribose 1-diphosphate: step 1/2.</text>
</comment>
<dbReference type="GO" id="GO:0051536">
    <property type="term" value="F:iron-sulfur cluster binding"/>
    <property type="evidence" value="ECO:0007669"/>
    <property type="project" value="UniProtKB-KW"/>
</dbReference>
<keyword evidence="7" id="KW-0315">Glutamine amidotransferase</keyword>
<dbReference type="Gene3D" id="3.40.50.2020">
    <property type="match status" value="1"/>
</dbReference>
<evidence type="ECO:0000313" key="15">
    <source>
        <dbReference type="Proteomes" id="UP000176185"/>
    </source>
</evidence>
<feature type="binding site" evidence="11">
    <location>
        <position position="349"/>
    </location>
    <ligand>
        <name>Mg(2+)</name>
        <dbReference type="ChEBI" id="CHEBI:18420"/>
    </ligand>
</feature>
<keyword evidence="11" id="KW-0479">Metal-binding</keyword>
<dbReference type="Pfam" id="PF00156">
    <property type="entry name" value="Pribosyltran"/>
    <property type="match status" value="1"/>
</dbReference>
<dbReference type="EMBL" id="MEWX01000026">
    <property type="protein sequence ID" value="OGC80286.1"/>
    <property type="molecule type" value="Genomic_DNA"/>
</dbReference>
<evidence type="ECO:0000256" key="5">
    <source>
        <dbReference type="ARBA" id="ARBA00022679"/>
    </source>
</evidence>
<keyword evidence="12" id="KW-0408">Iron</keyword>
<evidence type="ECO:0000256" key="8">
    <source>
        <dbReference type="NCBIfam" id="TIGR01134"/>
    </source>
</evidence>
<feature type="binding site" evidence="12">
    <location>
        <position position="438"/>
    </location>
    <ligand>
        <name>[4Fe-4S] cluster</name>
        <dbReference type="ChEBI" id="CHEBI:49883"/>
    </ligand>
</feature>
<dbReference type="InterPro" id="IPR029055">
    <property type="entry name" value="Ntn_hydrolases_N"/>
</dbReference>
<comment type="similarity">
    <text evidence="2 9">In the C-terminal section; belongs to the purine/pyrimidine phosphoribosyltransferase family.</text>
</comment>
<comment type="catalytic activity">
    <reaction evidence="9">
        <text>5-phospho-beta-D-ribosylamine + L-glutamate + diphosphate = 5-phospho-alpha-D-ribose 1-diphosphate + L-glutamine + H2O</text>
        <dbReference type="Rhea" id="RHEA:14905"/>
        <dbReference type="ChEBI" id="CHEBI:15377"/>
        <dbReference type="ChEBI" id="CHEBI:29985"/>
        <dbReference type="ChEBI" id="CHEBI:33019"/>
        <dbReference type="ChEBI" id="CHEBI:58017"/>
        <dbReference type="ChEBI" id="CHEBI:58359"/>
        <dbReference type="ChEBI" id="CHEBI:58681"/>
        <dbReference type="EC" id="2.4.2.14"/>
    </reaction>
</comment>
<evidence type="ECO:0000256" key="6">
    <source>
        <dbReference type="ARBA" id="ARBA00022755"/>
    </source>
</evidence>
<evidence type="ECO:0000256" key="4">
    <source>
        <dbReference type="ARBA" id="ARBA00022676"/>
    </source>
</evidence>
<dbReference type="SUPFAM" id="SSF56235">
    <property type="entry name" value="N-terminal nucleophile aminohydrolases (Ntn hydrolases)"/>
    <property type="match status" value="1"/>
</dbReference>
<evidence type="ECO:0000259" key="13">
    <source>
        <dbReference type="PROSITE" id="PS51278"/>
    </source>
</evidence>
<evidence type="ECO:0000256" key="7">
    <source>
        <dbReference type="ARBA" id="ARBA00022962"/>
    </source>
</evidence>
<feature type="binding site" evidence="11">
    <location>
        <position position="348"/>
    </location>
    <ligand>
        <name>Mg(2+)</name>
        <dbReference type="ChEBI" id="CHEBI:18420"/>
    </ligand>
</feature>
<protein>
    <recommendedName>
        <fullName evidence="3 8">Amidophosphoribosyltransferase</fullName>
        <shortName evidence="9">ATase</shortName>
        <ecNumber evidence="3 8">2.4.2.14</ecNumber>
    </recommendedName>
    <alternativeName>
        <fullName evidence="9">Glutamine phosphoribosylpyrophosphate amidotransferase</fullName>
    </alternativeName>
</protein>
<feature type="domain" description="Glutamine amidotransferase type-2" evidence="13">
    <location>
        <begin position="2"/>
        <end position="223"/>
    </location>
</feature>
<dbReference type="EC" id="2.4.2.14" evidence="3 8"/>
<dbReference type="CDD" id="cd06223">
    <property type="entry name" value="PRTases_typeI"/>
    <property type="match status" value="1"/>
</dbReference>
<dbReference type="SUPFAM" id="SSF53271">
    <property type="entry name" value="PRTase-like"/>
    <property type="match status" value="1"/>
</dbReference>
<comment type="cofactor">
    <cofactor evidence="11">
        <name>Mg(2+)</name>
        <dbReference type="ChEBI" id="CHEBI:18420"/>
    </cofactor>
    <text evidence="11">Binds 1 Mg(2+) ion per subunit.</text>
</comment>
<keyword evidence="4 9" id="KW-0328">Glycosyltransferase</keyword>
<dbReference type="NCBIfam" id="TIGR01134">
    <property type="entry name" value="purF"/>
    <property type="match status" value="1"/>
</dbReference>
<proteinExistence type="inferred from homology"/>
<accession>A0A1F4XFA2</accession>
<evidence type="ECO:0000256" key="9">
    <source>
        <dbReference type="PIRNR" id="PIRNR000485"/>
    </source>
</evidence>
<feature type="active site" description="Nucleophile" evidence="10">
    <location>
        <position position="2"/>
    </location>
</feature>
<evidence type="ECO:0000256" key="10">
    <source>
        <dbReference type="PIRSR" id="PIRSR000485-1"/>
    </source>
</evidence>
<dbReference type="Proteomes" id="UP000176185">
    <property type="component" value="Unassembled WGS sequence"/>
</dbReference>
<sequence length="445" mass="50131">MCGFFGIYNKRKAAELAVIGLHGIQHRAREYAGIASSDGFNIFREVGNGIAREVFADTDKLNRLHGRHALGHVRYSTTLRQENDRYRDNTQPVIGWYSGRKFALAHNGNLTNLDELRQLLHDRPMETTMDTEFIVRLIEQHDTGKLESDLARVFGLLRGSYELGILFPDRLVAVRDPQGNHPLSIGKMEESFFISSETTGFSGVGAQFVRDVEPGEMVLIENGGIFSRRFAKATPKKCRFEGNYFSHPASLIFGEAVDDYRIRLGRTLEQCCPALGADIVTPVPDSSNYIAMGYAENQRSGIYRPVIVRSHYGRSFIAATQVERDETVALKFHFTGHAIRGKSVVIVDDSIVRGTTLTKVIAEIRRYEPREVHVRSGTPMIKYPCVYGIDMQEKERLIAATHTNAEICKKLGADSVEFLPLDVQKQMSPNPESFCFACMDGRYWH</sequence>
<dbReference type="InterPro" id="IPR005854">
    <property type="entry name" value="PurF"/>
</dbReference>
<dbReference type="STRING" id="1797243.A2943_00210"/>
<comment type="cofactor">
    <cofactor evidence="12">
        <name>[4Fe-4S] cluster</name>
        <dbReference type="ChEBI" id="CHEBI:49883"/>
    </cofactor>
    <text evidence="12">Binds 1 [4Fe-4S] cluster per subunit.</text>
</comment>
<evidence type="ECO:0000256" key="1">
    <source>
        <dbReference type="ARBA" id="ARBA00005209"/>
    </source>
</evidence>
<dbReference type="Pfam" id="PF13537">
    <property type="entry name" value="GATase_7"/>
    <property type="match status" value="1"/>
</dbReference>
<gene>
    <name evidence="14" type="ORF">A2943_00210</name>
</gene>
<feature type="binding site" evidence="12">
    <location>
        <position position="238"/>
    </location>
    <ligand>
        <name>[4Fe-4S] cluster</name>
        <dbReference type="ChEBI" id="CHEBI:49883"/>
    </ligand>
</feature>
<evidence type="ECO:0000256" key="2">
    <source>
        <dbReference type="ARBA" id="ARBA00010138"/>
    </source>
</evidence>
<dbReference type="GO" id="GO:0046872">
    <property type="term" value="F:metal ion binding"/>
    <property type="evidence" value="ECO:0007669"/>
    <property type="project" value="UniProtKB-KW"/>
</dbReference>
<feature type="binding site" evidence="12">
    <location>
        <position position="435"/>
    </location>
    <ligand>
        <name>[4Fe-4S] cluster</name>
        <dbReference type="ChEBI" id="CHEBI:49883"/>
    </ligand>
</feature>
<dbReference type="InterPro" id="IPR000836">
    <property type="entry name" value="PRTase_dom"/>
</dbReference>
<organism evidence="14 15">
    <name type="scientific">Candidatus Adlerbacteria bacterium RIFCSPLOWO2_01_FULL_51_16</name>
    <dbReference type="NCBI Taxonomy" id="1797243"/>
    <lineage>
        <taxon>Bacteria</taxon>
        <taxon>Candidatus Adleribacteriota</taxon>
    </lineage>
</organism>
<dbReference type="InterPro" id="IPR029057">
    <property type="entry name" value="PRTase-like"/>
</dbReference>
<evidence type="ECO:0000313" key="14">
    <source>
        <dbReference type="EMBL" id="OGC80286.1"/>
    </source>
</evidence>
<evidence type="ECO:0000256" key="11">
    <source>
        <dbReference type="PIRSR" id="PIRSR000485-2"/>
    </source>
</evidence>
<keyword evidence="11" id="KW-0460">Magnesium</keyword>
<comment type="caution">
    <text evidence="14">The sequence shown here is derived from an EMBL/GenBank/DDBJ whole genome shotgun (WGS) entry which is preliminary data.</text>
</comment>
<dbReference type="PIRSF" id="PIRSF000485">
    <property type="entry name" value="Amd_phspho_trans"/>
    <property type="match status" value="1"/>
</dbReference>
<dbReference type="GO" id="GO:0004044">
    <property type="term" value="F:amidophosphoribosyltransferase activity"/>
    <property type="evidence" value="ECO:0007669"/>
    <property type="project" value="UniProtKB-UniRule"/>
</dbReference>
<dbReference type="AlphaFoldDB" id="A0A1F4XFA2"/>
<dbReference type="Gene3D" id="3.60.20.10">
    <property type="entry name" value="Glutamine Phosphoribosylpyrophosphate, subunit 1, domain 1"/>
    <property type="match status" value="1"/>
</dbReference>
<dbReference type="UniPathway" id="UPA00074">
    <property type="reaction ID" value="UER00124"/>
</dbReference>
<feature type="binding site" evidence="12">
    <location>
        <position position="385"/>
    </location>
    <ligand>
        <name>[4Fe-4S] cluster</name>
        <dbReference type="ChEBI" id="CHEBI:49883"/>
    </ligand>
</feature>
<dbReference type="InterPro" id="IPR017932">
    <property type="entry name" value="GATase_2_dom"/>
</dbReference>
<feature type="binding site" evidence="11">
    <location>
        <position position="286"/>
    </location>
    <ligand>
        <name>Mg(2+)</name>
        <dbReference type="ChEBI" id="CHEBI:18420"/>
    </ligand>
</feature>
<keyword evidence="6 9" id="KW-0658">Purine biosynthesis</keyword>
<dbReference type="GO" id="GO:0009113">
    <property type="term" value="P:purine nucleobase biosynthetic process"/>
    <property type="evidence" value="ECO:0007669"/>
    <property type="project" value="UniProtKB-UniRule"/>
</dbReference>